<comment type="cofactor">
    <cofactor evidence="1">
        <name>Zn(2+)</name>
        <dbReference type="ChEBI" id="CHEBI:29105"/>
    </cofactor>
</comment>
<dbReference type="PANTHER" id="PTHR42978">
    <property type="entry name" value="QUORUM-QUENCHING LACTONASE YTNP-RELATED-RELATED"/>
    <property type="match status" value="1"/>
</dbReference>
<evidence type="ECO:0000256" key="2">
    <source>
        <dbReference type="ARBA" id="ARBA00007749"/>
    </source>
</evidence>
<evidence type="ECO:0000256" key="6">
    <source>
        <dbReference type="SAM" id="MobiDB-lite"/>
    </source>
</evidence>
<keyword evidence="5" id="KW-0862">Zinc</keyword>
<gene>
    <name evidence="8" type="ORF">ACH3VR_16800</name>
</gene>
<dbReference type="Pfam" id="PF00753">
    <property type="entry name" value="Lactamase_B"/>
    <property type="match status" value="1"/>
</dbReference>
<organism evidence="8 9">
    <name type="scientific">Microbacterium alkaliflavum</name>
    <dbReference type="NCBI Taxonomy" id="3248839"/>
    <lineage>
        <taxon>Bacteria</taxon>
        <taxon>Bacillati</taxon>
        <taxon>Actinomycetota</taxon>
        <taxon>Actinomycetes</taxon>
        <taxon>Micrococcales</taxon>
        <taxon>Microbacteriaceae</taxon>
        <taxon>Microbacterium</taxon>
    </lineage>
</organism>
<feature type="region of interest" description="Disordered" evidence="6">
    <location>
        <begin position="278"/>
        <end position="299"/>
    </location>
</feature>
<keyword evidence="4" id="KW-0378">Hydrolase</keyword>
<keyword evidence="9" id="KW-1185">Reference proteome</keyword>
<accession>A0ABW7QAW1</accession>
<dbReference type="SMART" id="SM00849">
    <property type="entry name" value="Lactamase_B"/>
    <property type="match status" value="1"/>
</dbReference>
<feature type="domain" description="Metallo-beta-lactamase" evidence="7">
    <location>
        <begin position="47"/>
        <end position="266"/>
    </location>
</feature>
<sequence length="299" mass="32760">MSVGVSILQTGTVRIRPSQRMQSASKPVVLRRMKMLFGDREWTEPLPINAYLIEHPDGPILVDTGESPHATERGWMPRWHPFFRRCVDVHVAPDEGIGTLLARRGIRPADLRAVVLTHLHHDHADGLGDVVGPPVLLSREHWQAFRRPFRATLEGALPKHWPAGFEPSILTKTGPPLGPWQTTFPITADGRVVAVPTPGHVPGHLCVVVFAEAATYLIGGDVTYAQDLLDRELTDGVNTRPRLATLQLRTIKTFAAQQPIVLLPAHDPAGAARLAAGEVYRPSALKPEPKGRRSHPSAG</sequence>
<dbReference type="Proteomes" id="UP001610861">
    <property type="component" value="Unassembled WGS sequence"/>
</dbReference>
<comment type="caution">
    <text evidence="8">The sequence shown here is derived from an EMBL/GenBank/DDBJ whole genome shotgun (WGS) entry which is preliminary data.</text>
</comment>
<proteinExistence type="inferred from homology"/>
<dbReference type="InterPro" id="IPR036866">
    <property type="entry name" value="RibonucZ/Hydroxyglut_hydro"/>
</dbReference>
<name>A0ABW7QAW1_9MICO</name>
<comment type="similarity">
    <text evidence="2">Belongs to the metallo-beta-lactamase superfamily.</text>
</comment>
<evidence type="ECO:0000256" key="4">
    <source>
        <dbReference type="ARBA" id="ARBA00022801"/>
    </source>
</evidence>
<evidence type="ECO:0000259" key="7">
    <source>
        <dbReference type="SMART" id="SM00849"/>
    </source>
</evidence>
<dbReference type="PANTHER" id="PTHR42978:SF2">
    <property type="entry name" value="102 KBASES UNSTABLE REGION: FROM 1 TO 119443"/>
    <property type="match status" value="1"/>
</dbReference>
<evidence type="ECO:0000256" key="3">
    <source>
        <dbReference type="ARBA" id="ARBA00022723"/>
    </source>
</evidence>
<evidence type="ECO:0000313" key="9">
    <source>
        <dbReference type="Proteomes" id="UP001610861"/>
    </source>
</evidence>
<dbReference type="InterPro" id="IPR051013">
    <property type="entry name" value="MBL_superfamily_lactonases"/>
</dbReference>
<reference evidence="8 9" key="1">
    <citation type="submission" date="2024-09" db="EMBL/GenBank/DDBJ databases">
        <authorList>
            <person name="Pan X."/>
        </authorList>
    </citation>
    <scope>NUCLEOTIDE SEQUENCE [LARGE SCALE GENOMIC DNA]</scope>
    <source>
        <strain evidence="8 9">B2969</strain>
    </source>
</reference>
<dbReference type="InterPro" id="IPR001279">
    <property type="entry name" value="Metallo-B-lactamas"/>
</dbReference>
<dbReference type="SUPFAM" id="SSF56281">
    <property type="entry name" value="Metallo-hydrolase/oxidoreductase"/>
    <property type="match status" value="1"/>
</dbReference>
<evidence type="ECO:0000256" key="5">
    <source>
        <dbReference type="ARBA" id="ARBA00022833"/>
    </source>
</evidence>
<evidence type="ECO:0000256" key="1">
    <source>
        <dbReference type="ARBA" id="ARBA00001947"/>
    </source>
</evidence>
<evidence type="ECO:0000313" key="8">
    <source>
        <dbReference type="EMBL" id="MFH8252025.1"/>
    </source>
</evidence>
<dbReference type="CDD" id="cd07729">
    <property type="entry name" value="AHL_lactonase_MBL-fold"/>
    <property type="match status" value="1"/>
</dbReference>
<dbReference type="RefSeq" id="WP_397557478.1">
    <property type="nucleotide sequence ID" value="NZ_JBIQWL010000007.1"/>
</dbReference>
<dbReference type="Gene3D" id="3.60.15.10">
    <property type="entry name" value="Ribonuclease Z/Hydroxyacylglutathione hydrolase-like"/>
    <property type="match status" value="1"/>
</dbReference>
<keyword evidence="3" id="KW-0479">Metal-binding</keyword>
<dbReference type="EMBL" id="JBIQWL010000007">
    <property type="protein sequence ID" value="MFH8252025.1"/>
    <property type="molecule type" value="Genomic_DNA"/>
</dbReference>
<protein>
    <submittedName>
        <fullName evidence="8">N-acyl homoserine lactonase family protein</fullName>
    </submittedName>
</protein>